<dbReference type="Pfam" id="PF26408">
    <property type="entry name" value="DUF8106"/>
    <property type="match status" value="1"/>
</dbReference>
<evidence type="ECO:0000313" key="3">
    <source>
        <dbReference type="Proteomes" id="UP000663203"/>
    </source>
</evidence>
<dbReference type="AlphaFoldDB" id="A0A8A2VEZ6"/>
<dbReference type="GeneID" id="63188962"/>
<protein>
    <recommendedName>
        <fullName evidence="1">DUF8106 domain-containing protein</fullName>
    </recommendedName>
</protein>
<dbReference type="InterPro" id="IPR058419">
    <property type="entry name" value="DUF8106"/>
</dbReference>
<proteinExistence type="predicted"/>
<reference evidence="2 3" key="1">
    <citation type="submission" date="2021-03" db="EMBL/GenBank/DDBJ databases">
        <title>Haloterrigena longa sp. nov. and Haloterrigena limicola sp. nov., extremely halophilic archaea isolated from a salt lake.</title>
        <authorList>
            <person name="Henglin C."/>
        </authorList>
    </citation>
    <scope>NUCLEOTIDE SEQUENCE [LARGE SCALE GENOMIC DNA]</scope>
    <source>
        <strain evidence="2 3">KZCA68</strain>
    </source>
</reference>
<evidence type="ECO:0000313" key="2">
    <source>
        <dbReference type="EMBL" id="QSW98984.1"/>
    </source>
</evidence>
<sequence length="74" mass="8061">MTTPISDTSQPPDRKAVLICFDCGHESSVDGDWILERDGGRERSRCPECGTTITARPASDYGERSRRAAACADD</sequence>
<dbReference type="Proteomes" id="UP000663203">
    <property type="component" value="Chromosome"/>
</dbReference>
<feature type="domain" description="DUF8106" evidence="1">
    <location>
        <begin position="14"/>
        <end position="56"/>
    </location>
</feature>
<dbReference type="RefSeq" id="WP_207288592.1">
    <property type="nucleotide sequence ID" value="NZ_CP071462.1"/>
</dbReference>
<accession>A0A8A2VEZ6</accession>
<evidence type="ECO:0000259" key="1">
    <source>
        <dbReference type="Pfam" id="PF26408"/>
    </source>
</evidence>
<organism evidence="2 3">
    <name type="scientific">Haloterrigena alkaliphila</name>
    <dbReference type="NCBI Taxonomy" id="2816475"/>
    <lineage>
        <taxon>Archaea</taxon>
        <taxon>Methanobacteriati</taxon>
        <taxon>Methanobacteriota</taxon>
        <taxon>Stenosarchaea group</taxon>
        <taxon>Halobacteria</taxon>
        <taxon>Halobacteriales</taxon>
        <taxon>Natrialbaceae</taxon>
        <taxon>Haloterrigena</taxon>
    </lineage>
</organism>
<name>A0A8A2VEZ6_9EURY</name>
<dbReference type="EMBL" id="CP071462">
    <property type="protein sequence ID" value="QSW98984.1"/>
    <property type="molecule type" value="Genomic_DNA"/>
</dbReference>
<dbReference type="KEGG" id="hakz:J0X25_16615"/>
<gene>
    <name evidence="2" type="ORF">J0X25_16615</name>
</gene>
<keyword evidence="3" id="KW-1185">Reference proteome</keyword>